<keyword evidence="6 11" id="KW-0547">Nucleotide-binding</keyword>
<evidence type="ECO:0000256" key="1">
    <source>
        <dbReference type="ARBA" id="ARBA00002332"/>
    </source>
</evidence>
<dbReference type="Gene3D" id="3.40.50.620">
    <property type="entry name" value="HUPs"/>
    <property type="match status" value="1"/>
</dbReference>
<feature type="domain" description="GMPS ATP-PPase" evidence="13">
    <location>
        <begin position="211"/>
        <end position="407"/>
    </location>
</feature>
<dbReference type="GO" id="GO:0005524">
    <property type="term" value="F:ATP binding"/>
    <property type="evidence" value="ECO:0007669"/>
    <property type="project" value="UniProtKB-UniRule"/>
</dbReference>
<dbReference type="UniPathway" id="UPA00189">
    <property type="reaction ID" value="UER00296"/>
</dbReference>
<dbReference type="NCBIfam" id="TIGR00884">
    <property type="entry name" value="guaA_Cterm"/>
    <property type="match status" value="1"/>
</dbReference>
<evidence type="ECO:0000256" key="6">
    <source>
        <dbReference type="ARBA" id="ARBA00022741"/>
    </source>
</evidence>
<dbReference type="EC" id="6.3.5.2" evidence="3 11"/>
<evidence type="ECO:0000256" key="7">
    <source>
        <dbReference type="ARBA" id="ARBA00022749"/>
    </source>
</evidence>
<dbReference type="Pfam" id="PF00117">
    <property type="entry name" value="GATase"/>
    <property type="match status" value="1"/>
</dbReference>
<dbReference type="RefSeq" id="WP_160674714.1">
    <property type="nucleotide sequence ID" value="NZ_WTYN01000001.1"/>
</dbReference>
<keyword evidence="5 11" id="KW-0436">Ligase</keyword>
<dbReference type="Pfam" id="PF02540">
    <property type="entry name" value="NAD_synthase"/>
    <property type="match status" value="1"/>
</dbReference>
<dbReference type="InterPro" id="IPR022955">
    <property type="entry name" value="GMP_synthase"/>
</dbReference>
<evidence type="ECO:0000313" key="14">
    <source>
        <dbReference type="EMBL" id="MXO63302.1"/>
    </source>
</evidence>
<dbReference type="GO" id="GO:0005829">
    <property type="term" value="C:cytosol"/>
    <property type="evidence" value="ECO:0007669"/>
    <property type="project" value="TreeGrafter"/>
</dbReference>
<dbReference type="PROSITE" id="PS51553">
    <property type="entry name" value="GMPS_ATP_PPASE"/>
    <property type="match status" value="1"/>
</dbReference>
<dbReference type="Gene3D" id="3.30.300.10">
    <property type="match status" value="1"/>
</dbReference>
<evidence type="ECO:0000256" key="11">
    <source>
        <dbReference type="HAMAP-Rule" id="MF_00344"/>
    </source>
</evidence>
<comment type="catalytic activity">
    <reaction evidence="11">
        <text>XMP + L-glutamine + ATP + H2O = GMP + L-glutamate + AMP + diphosphate + 2 H(+)</text>
        <dbReference type="Rhea" id="RHEA:11680"/>
        <dbReference type="ChEBI" id="CHEBI:15377"/>
        <dbReference type="ChEBI" id="CHEBI:15378"/>
        <dbReference type="ChEBI" id="CHEBI:29985"/>
        <dbReference type="ChEBI" id="CHEBI:30616"/>
        <dbReference type="ChEBI" id="CHEBI:33019"/>
        <dbReference type="ChEBI" id="CHEBI:57464"/>
        <dbReference type="ChEBI" id="CHEBI:58115"/>
        <dbReference type="ChEBI" id="CHEBI:58359"/>
        <dbReference type="ChEBI" id="CHEBI:456215"/>
        <dbReference type="EC" id="6.3.5.2"/>
    </reaction>
</comment>
<dbReference type="InterPro" id="IPR022310">
    <property type="entry name" value="NAD/GMP_synthase"/>
</dbReference>
<dbReference type="PRINTS" id="PR00096">
    <property type="entry name" value="GATASE"/>
</dbReference>
<dbReference type="InterPro" id="IPR014729">
    <property type="entry name" value="Rossmann-like_a/b/a_fold"/>
</dbReference>
<evidence type="ECO:0000256" key="12">
    <source>
        <dbReference type="PROSITE-ProRule" id="PRU00886"/>
    </source>
</evidence>
<organism evidence="14 15">
    <name type="scientific">Qipengyuania oceanensis</name>
    <dbReference type="NCBI Taxonomy" id="1463597"/>
    <lineage>
        <taxon>Bacteria</taxon>
        <taxon>Pseudomonadati</taxon>
        <taxon>Pseudomonadota</taxon>
        <taxon>Alphaproteobacteria</taxon>
        <taxon>Sphingomonadales</taxon>
        <taxon>Erythrobacteraceae</taxon>
        <taxon>Qipengyuania</taxon>
    </lineage>
</organism>
<evidence type="ECO:0000313" key="15">
    <source>
        <dbReference type="Proteomes" id="UP000445582"/>
    </source>
</evidence>
<dbReference type="PANTHER" id="PTHR11922:SF2">
    <property type="entry name" value="GMP SYNTHASE [GLUTAMINE-HYDROLYZING]"/>
    <property type="match status" value="1"/>
</dbReference>
<dbReference type="InterPro" id="IPR029062">
    <property type="entry name" value="Class_I_gatase-like"/>
</dbReference>
<comment type="caution">
    <text evidence="14">The sequence shown here is derived from an EMBL/GenBank/DDBJ whole genome shotgun (WGS) entry which is preliminary data.</text>
</comment>
<evidence type="ECO:0000256" key="5">
    <source>
        <dbReference type="ARBA" id="ARBA00022598"/>
    </source>
</evidence>
<dbReference type="PRINTS" id="PR00097">
    <property type="entry name" value="ANTSNTHASEII"/>
</dbReference>
<dbReference type="GO" id="GO:0003921">
    <property type="term" value="F:GMP synthase activity"/>
    <property type="evidence" value="ECO:0007669"/>
    <property type="project" value="InterPro"/>
</dbReference>
<evidence type="ECO:0000256" key="4">
    <source>
        <dbReference type="ARBA" id="ARBA00021562"/>
    </source>
</evidence>
<dbReference type="InterPro" id="IPR025777">
    <property type="entry name" value="GMPS_ATP_PPase_dom"/>
</dbReference>
<dbReference type="NCBIfam" id="TIGR00888">
    <property type="entry name" value="guaA_Nterm"/>
    <property type="match status" value="1"/>
</dbReference>
<keyword evidence="7 11" id="KW-0332">GMP biosynthesis</keyword>
<dbReference type="CDD" id="cd01742">
    <property type="entry name" value="GATase1_GMP_Synthase"/>
    <property type="match status" value="1"/>
</dbReference>
<dbReference type="HAMAP" id="MF_00344">
    <property type="entry name" value="GMP_synthase"/>
    <property type="match status" value="1"/>
</dbReference>
<dbReference type="InterPro" id="IPR004739">
    <property type="entry name" value="GMP_synth_GATase"/>
</dbReference>
<dbReference type="AlphaFoldDB" id="A0A844YHB3"/>
<comment type="pathway">
    <text evidence="2 11">Purine metabolism; GMP biosynthesis; GMP from XMP (L-Gln route): step 1/1.</text>
</comment>
<accession>A0A844YHB3</accession>
<evidence type="ECO:0000259" key="13">
    <source>
        <dbReference type="PROSITE" id="PS51553"/>
    </source>
</evidence>
<evidence type="ECO:0000256" key="10">
    <source>
        <dbReference type="ARBA" id="ARBA00022962"/>
    </source>
</evidence>
<proteinExistence type="inferred from homology"/>
<dbReference type="FunFam" id="3.30.300.10:FF:000002">
    <property type="entry name" value="GMP synthase [glutamine-hydrolyzing]"/>
    <property type="match status" value="1"/>
</dbReference>
<evidence type="ECO:0000256" key="3">
    <source>
        <dbReference type="ARBA" id="ARBA00012746"/>
    </source>
</evidence>
<dbReference type="Gene3D" id="3.40.50.880">
    <property type="match status" value="1"/>
</dbReference>
<dbReference type="Proteomes" id="UP000445582">
    <property type="component" value="Unassembled WGS sequence"/>
</dbReference>
<dbReference type="PROSITE" id="PS51273">
    <property type="entry name" value="GATASE_TYPE_1"/>
    <property type="match status" value="1"/>
</dbReference>
<name>A0A844YHB3_9SPHN</name>
<dbReference type="InterPro" id="IPR017926">
    <property type="entry name" value="GATASE"/>
</dbReference>
<dbReference type="SUPFAM" id="SSF52317">
    <property type="entry name" value="Class I glutamine amidotransferase-like"/>
    <property type="match status" value="1"/>
</dbReference>
<keyword evidence="8 11" id="KW-0658">Purine biosynthesis</keyword>
<comment type="function">
    <text evidence="1 11">Catalyzes the synthesis of GMP from XMP.</text>
</comment>
<feature type="binding site" evidence="12">
    <location>
        <begin position="238"/>
        <end position="244"/>
    </location>
    <ligand>
        <name>ATP</name>
        <dbReference type="ChEBI" id="CHEBI:30616"/>
    </ligand>
</feature>
<dbReference type="SUPFAM" id="SSF54810">
    <property type="entry name" value="GMP synthetase C-terminal dimerisation domain"/>
    <property type="match status" value="1"/>
</dbReference>
<dbReference type="SUPFAM" id="SSF52402">
    <property type="entry name" value="Adenine nucleotide alpha hydrolases-like"/>
    <property type="match status" value="1"/>
</dbReference>
<dbReference type="CDD" id="cd01997">
    <property type="entry name" value="GMP_synthase_C"/>
    <property type="match status" value="1"/>
</dbReference>
<sequence>MDDVLLSDSASDTILIVDFGSQVTQLIARRVREAGVYSEIAPFTQAEEAFRRLRPKGIILSGSPAGVPEEGSPRAPEMLFEAGVPILGICYGQQVMSHQLGGEVRPGHEVGDGGEFGRAYLTVTQDCALFDGLWKVGERHQVWMSHGDTVTRFAPGFEIVAISDGAPFAVIADEKRKFYGTQFHPEVVHTPDGGKLLANFVHKVCGLAGDWTMAAYRETKKAEIRAQVGDGKVICGLSGGVDSSVAAILIHEALKDSGTDQLTCVFVDHGLLRLNEREQVETLFRDHYNIPLVVVDAEERFMSGLAGVTDPEKKRKFIGAEFINVFEEEAKKIGGADFLAQGTLYPDVIESVSFTGGPSVTIKSHHNVGGLPERMNMKLVEPLRELFKDEVRELGRELGLNDQFVGRHPFPGPGLAIRIPGEVTKERCDILRKADAIYLDEIRKAGLYDAIWQAFAVLLPVKTVGVMGDYRTYDSVCALRAVTSTDGMTADVYPFDAAFLTQCATRIVNEVQGVNRVVYDYTSKPPGTIEWE</sequence>
<comment type="subunit">
    <text evidence="11">Homodimer.</text>
</comment>
<keyword evidence="10 11" id="KW-0315">Glutamine amidotransferase</keyword>
<evidence type="ECO:0000256" key="9">
    <source>
        <dbReference type="ARBA" id="ARBA00022840"/>
    </source>
</evidence>
<feature type="active site" evidence="11">
    <location>
        <position position="186"/>
    </location>
</feature>
<gene>
    <name evidence="11 14" type="primary">guaA</name>
    <name evidence="14" type="ORF">GRI48_09785</name>
</gene>
<protein>
    <recommendedName>
        <fullName evidence="4 11">GMP synthase [glutamine-hydrolyzing]</fullName>
        <ecNumber evidence="3 11">6.3.5.2</ecNumber>
    </recommendedName>
    <alternativeName>
        <fullName evidence="11">GMP synthetase</fullName>
    </alternativeName>
    <alternativeName>
        <fullName evidence="11">Glutamine amidotransferase</fullName>
    </alternativeName>
</protein>
<evidence type="ECO:0000256" key="2">
    <source>
        <dbReference type="ARBA" id="ARBA00005153"/>
    </source>
</evidence>
<dbReference type="FunFam" id="3.40.50.880:FF:000001">
    <property type="entry name" value="GMP synthase [glutamine-hydrolyzing]"/>
    <property type="match status" value="1"/>
</dbReference>
<feature type="active site" description="Nucleophile" evidence="11">
    <location>
        <position position="90"/>
    </location>
</feature>
<feature type="active site" evidence="11">
    <location>
        <position position="184"/>
    </location>
</feature>
<dbReference type="OrthoDB" id="9802219at2"/>
<reference evidence="14 15" key="1">
    <citation type="submission" date="2019-12" db="EMBL/GenBank/DDBJ databases">
        <title>Genomic-based taxomic classification of the family Erythrobacteraceae.</title>
        <authorList>
            <person name="Xu L."/>
        </authorList>
    </citation>
    <scope>NUCLEOTIDE SEQUENCE [LARGE SCALE GENOMIC DNA]</scope>
    <source>
        <strain evidence="14 15">MCCC 1A09965</strain>
    </source>
</reference>
<keyword evidence="15" id="KW-1185">Reference proteome</keyword>
<dbReference type="InterPro" id="IPR001674">
    <property type="entry name" value="GMP_synth_C"/>
</dbReference>
<dbReference type="EMBL" id="WTYN01000001">
    <property type="protein sequence ID" value="MXO63302.1"/>
    <property type="molecule type" value="Genomic_DNA"/>
</dbReference>
<dbReference type="PANTHER" id="PTHR11922">
    <property type="entry name" value="GMP SYNTHASE-RELATED"/>
    <property type="match status" value="1"/>
</dbReference>
<dbReference type="NCBIfam" id="NF000848">
    <property type="entry name" value="PRK00074.1"/>
    <property type="match status" value="1"/>
</dbReference>
<dbReference type="Pfam" id="PF00958">
    <property type="entry name" value="GMP_synt_C"/>
    <property type="match status" value="1"/>
</dbReference>
<evidence type="ECO:0000256" key="8">
    <source>
        <dbReference type="ARBA" id="ARBA00022755"/>
    </source>
</evidence>
<keyword evidence="9 11" id="KW-0067">ATP-binding</keyword>
<dbReference type="FunFam" id="3.40.50.620:FF:000001">
    <property type="entry name" value="GMP synthase [glutamine-hydrolyzing]"/>
    <property type="match status" value="1"/>
</dbReference>